<dbReference type="AlphaFoldDB" id="A0A2L2YMG4"/>
<dbReference type="OrthoDB" id="191139at2759"/>
<accession>A0A2L2YMG4</accession>
<dbReference type="Gene3D" id="3.40.50.720">
    <property type="entry name" value="NAD(P)-binding Rossmann-like Domain"/>
    <property type="match status" value="1"/>
</dbReference>
<keyword evidence="2" id="KW-0472">Membrane</keyword>
<evidence type="ECO:0000256" key="2">
    <source>
        <dbReference type="SAM" id="Phobius"/>
    </source>
</evidence>
<keyword evidence="2" id="KW-0812">Transmembrane</keyword>
<name>A0A2L2YMG4_PARTP</name>
<dbReference type="GO" id="GO:0016491">
    <property type="term" value="F:oxidoreductase activity"/>
    <property type="evidence" value="ECO:0007669"/>
    <property type="project" value="UniProtKB-KW"/>
</dbReference>
<proteinExistence type="evidence at transcript level"/>
<organism evidence="3">
    <name type="scientific">Parasteatoda tepidariorum</name>
    <name type="common">Common house spider</name>
    <name type="synonym">Achaearanea tepidariorum</name>
    <dbReference type="NCBI Taxonomy" id="114398"/>
    <lineage>
        <taxon>Eukaryota</taxon>
        <taxon>Metazoa</taxon>
        <taxon>Ecdysozoa</taxon>
        <taxon>Arthropoda</taxon>
        <taxon>Chelicerata</taxon>
        <taxon>Arachnida</taxon>
        <taxon>Araneae</taxon>
        <taxon>Araneomorphae</taxon>
        <taxon>Entelegynae</taxon>
        <taxon>Araneoidea</taxon>
        <taxon>Theridiidae</taxon>
        <taxon>Parasteatoda</taxon>
    </lineage>
</organism>
<dbReference type="InterPro" id="IPR036291">
    <property type="entry name" value="NAD(P)-bd_dom_sf"/>
</dbReference>
<dbReference type="OMA" id="FTWFRYA"/>
<sequence length="336" mass="38017">MRSRCSIGEIFYLYLFSMYCLFLELLGKFWFKSGLTGKVFMRCEGRTAVVTGGTNGIGYETVKKLLGFGMNVIIASNTSAADSECCLQILRSLFPKSKVEIWYVDLSSMSSVKAFADKYLLSGLPLHILINNAGIMFAPRKITDEGFESHLAINYYSHALLTKLLLPRLKESASPSCKTRVINVSSCLHYISEIDFSDINSISSYCPHHAYMQSKVCLMLFTLALNGYLKNSRIPVLVNCIHPGIVYTDLYKHVWWPKFVGPFLFQKPIKGAEVTVYAALSAALEAEGGKYIEDCREMKPSQYSRDPLLQTRLWNDTWKTLHPWLDEVDDVDLSKE</sequence>
<dbReference type="Pfam" id="PF00106">
    <property type="entry name" value="adh_short"/>
    <property type="match status" value="1"/>
</dbReference>
<protein>
    <submittedName>
        <fullName evidence="3">Dehydrogenase/reductase SDR family member on chromosome X</fullName>
    </submittedName>
</protein>
<dbReference type="InterPro" id="IPR002347">
    <property type="entry name" value="SDR_fam"/>
</dbReference>
<dbReference type="PANTHER" id="PTHR43157">
    <property type="entry name" value="PHOSPHATIDYLINOSITOL-GLYCAN BIOSYNTHESIS CLASS F PROTEIN-RELATED"/>
    <property type="match status" value="1"/>
</dbReference>
<keyword evidence="2" id="KW-1133">Transmembrane helix</keyword>
<dbReference type="EMBL" id="IAAA01034186">
    <property type="protein sequence ID" value="LAA09296.1"/>
    <property type="molecule type" value="mRNA"/>
</dbReference>
<reference evidence="3" key="1">
    <citation type="journal article" date="2016" name="Mol. Ecol. Resour.">
        <title>Evaluation of the impact of RNA preservation methods of spiders for de novo transcriptome assembly.</title>
        <authorList>
            <person name="Kono N."/>
            <person name="Nakamura H."/>
            <person name="Ito Y."/>
            <person name="Tomita M."/>
            <person name="Arakawa K."/>
        </authorList>
    </citation>
    <scope>NUCLEOTIDE SEQUENCE</scope>
    <source>
        <tissue evidence="3">Whole body</tissue>
    </source>
</reference>
<evidence type="ECO:0000313" key="3">
    <source>
        <dbReference type="EMBL" id="LAA09296.1"/>
    </source>
</evidence>
<feature type="transmembrane region" description="Helical" evidence="2">
    <location>
        <begin position="12"/>
        <end position="31"/>
    </location>
</feature>
<dbReference type="PRINTS" id="PR00081">
    <property type="entry name" value="GDHRDH"/>
</dbReference>
<dbReference type="SUPFAM" id="SSF51735">
    <property type="entry name" value="NAD(P)-binding Rossmann-fold domains"/>
    <property type="match status" value="1"/>
</dbReference>
<dbReference type="PANTHER" id="PTHR43157:SF31">
    <property type="entry name" value="PHOSPHATIDYLINOSITOL-GLYCAN BIOSYNTHESIS CLASS F PROTEIN"/>
    <property type="match status" value="1"/>
</dbReference>
<evidence type="ECO:0000256" key="1">
    <source>
        <dbReference type="ARBA" id="ARBA00023002"/>
    </source>
</evidence>
<keyword evidence="1" id="KW-0560">Oxidoreductase</keyword>